<evidence type="ECO:0000313" key="3">
    <source>
        <dbReference type="Proteomes" id="UP000324222"/>
    </source>
</evidence>
<dbReference type="Proteomes" id="UP000324222">
    <property type="component" value="Unassembled WGS sequence"/>
</dbReference>
<name>A0A5B7GB86_PORTR</name>
<dbReference type="AlphaFoldDB" id="A0A5B7GB86"/>
<protein>
    <submittedName>
        <fullName evidence="2">Uncharacterized protein</fullName>
    </submittedName>
</protein>
<feature type="region of interest" description="Disordered" evidence="1">
    <location>
        <begin position="1"/>
        <end position="44"/>
    </location>
</feature>
<gene>
    <name evidence="2" type="ORF">E2C01_051533</name>
</gene>
<keyword evidence="3" id="KW-1185">Reference proteome</keyword>
<evidence type="ECO:0000256" key="1">
    <source>
        <dbReference type="SAM" id="MobiDB-lite"/>
    </source>
</evidence>
<evidence type="ECO:0000313" key="2">
    <source>
        <dbReference type="EMBL" id="MPC57550.1"/>
    </source>
</evidence>
<accession>A0A5B7GB86</accession>
<comment type="caution">
    <text evidence="2">The sequence shown here is derived from an EMBL/GenBank/DDBJ whole genome shotgun (WGS) entry which is preliminary data.</text>
</comment>
<sequence>MARRAGIGGRDKRRAGLSASATEEWSGLGGNAGEGGERGGAGGGEVNMEVPVCGSAVAVGVSGSCDARASCRGTDMGPVLHVRRDLRAGVEACRARPCSARPTFKHGEAARQDLFTRTASYDQSY</sequence>
<dbReference type="EMBL" id="VSRR010014876">
    <property type="protein sequence ID" value="MPC57550.1"/>
    <property type="molecule type" value="Genomic_DNA"/>
</dbReference>
<proteinExistence type="predicted"/>
<feature type="compositionally biased region" description="Gly residues" evidence="1">
    <location>
        <begin position="27"/>
        <end position="44"/>
    </location>
</feature>
<reference evidence="2 3" key="1">
    <citation type="submission" date="2019-05" db="EMBL/GenBank/DDBJ databases">
        <title>Another draft genome of Portunus trituberculatus and its Hox gene families provides insights of decapod evolution.</title>
        <authorList>
            <person name="Jeong J.-H."/>
            <person name="Song I."/>
            <person name="Kim S."/>
            <person name="Choi T."/>
            <person name="Kim D."/>
            <person name="Ryu S."/>
            <person name="Kim W."/>
        </authorList>
    </citation>
    <scope>NUCLEOTIDE SEQUENCE [LARGE SCALE GENOMIC DNA]</scope>
    <source>
        <tissue evidence="2">Muscle</tissue>
    </source>
</reference>
<organism evidence="2 3">
    <name type="scientific">Portunus trituberculatus</name>
    <name type="common">Swimming crab</name>
    <name type="synonym">Neptunus trituberculatus</name>
    <dbReference type="NCBI Taxonomy" id="210409"/>
    <lineage>
        <taxon>Eukaryota</taxon>
        <taxon>Metazoa</taxon>
        <taxon>Ecdysozoa</taxon>
        <taxon>Arthropoda</taxon>
        <taxon>Crustacea</taxon>
        <taxon>Multicrustacea</taxon>
        <taxon>Malacostraca</taxon>
        <taxon>Eumalacostraca</taxon>
        <taxon>Eucarida</taxon>
        <taxon>Decapoda</taxon>
        <taxon>Pleocyemata</taxon>
        <taxon>Brachyura</taxon>
        <taxon>Eubrachyura</taxon>
        <taxon>Portunoidea</taxon>
        <taxon>Portunidae</taxon>
        <taxon>Portuninae</taxon>
        <taxon>Portunus</taxon>
    </lineage>
</organism>